<dbReference type="InterPro" id="IPR013083">
    <property type="entry name" value="Znf_RING/FYVE/PHD"/>
</dbReference>
<dbReference type="CDD" id="cd18008">
    <property type="entry name" value="DEXDc_SHPRH-like"/>
    <property type="match status" value="1"/>
</dbReference>
<sequence>MSASRGNSSSVVDLTEDEDLLEDLSWLTGSGGSHAMPAAAAAQAQHGTAGTVQQQQQSAARAALPAGRVKQDPAAASASQAQANTAAAAASAATPMPPPSNGASAAQLAQADQPHFRFQCPVLAFITSPHHATCPNCCCYICNVSAQACEHWDQSATDQDHCHAVADEPAWRTQREEAHAARLQQQNGGQPASGQPGSAQQGGAGEMEEDEASCEGNEAAASQAAATGHLEAVLEGLQHQEATVEREPPPGTLTVTLHAYQKRALAWMLYREENARGVRGGILADEMGLGKTVQMLAVIVSSVCSRREAEVALNRATREQNNAELHVLGSEARRLRLEAAEEARRRQEGGPDFGPSQSAMKKARRIVWQPCGAGPNCTCAVCKKAGKQQARVDLKEEQKREKERKISKKRDKQAVQSSGPVREMGIVPTKPTVESPDGGIAKRTLVICPLSVASQWVDEVKAKTPQLSVVLYHGGQRAERFPPTMLSSMDVVVSTYDVLVSEKNVTPEGPLFRVQWHRVILDEAHIIRNRSRLAPKACGALQAQRRWCLTGTPIINSADDTFSLFSFLRHRPFCDFSIFTSQIRSRLGTVSKKQNQPSLQERKEGFRELRIALQSITMRRLKSDKINGRPIITLPPKTIEIRELEFTPEEMDFYESMEKQSQARFLKYVRQNFRQNYHHILVLLLRLRQACVHPYLAQTKDDGSGSLPSDEQAPREDAEGNSGLDPDVKKKLVAKLKELASEECFMCCDAPQPPVITRCCHGPACKDCWTRTLEASDACPMCREAIDEHDLFSLNDLEPPPPPPGPSGPTREQLEDQLLNAQAMGFVSSTKIDTTIGLLKDSIREDDQANAGLAVDASPRQVTKTIIFSQFLGALGLLEEPLRHDNIGYLRLDGSMSLHERAQAVRDFAKMPQICVLLCSIKSASLGLNLTCANRIILLDCWWNGGYEDQAVDRAHRLGQTKPVHVTKLIMKRPRAAGEVQDSVEQRVLELQNAKREIAEAALSGGDVRGSSRLTLQDLARLFGTLAPMSMGRSQPEAESGNESVL</sequence>
<dbReference type="Proteomes" id="UP001438707">
    <property type="component" value="Unassembled WGS sequence"/>
</dbReference>
<dbReference type="Gene3D" id="3.30.40.10">
    <property type="entry name" value="Zinc/RING finger domain, C3HC4 (zinc finger)"/>
    <property type="match status" value="1"/>
</dbReference>
<dbReference type="PROSITE" id="PS50089">
    <property type="entry name" value="ZF_RING_2"/>
    <property type="match status" value="1"/>
</dbReference>
<evidence type="ECO:0000313" key="11">
    <source>
        <dbReference type="EMBL" id="KAK9840203.1"/>
    </source>
</evidence>
<evidence type="ECO:0000256" key="5">
    <source>
        <dbReference type="ARBA" id="ARBA00022840"/>
    </source>
</evidence>
<dbReference type="PANTHER" id="PTHR45626">
    <property type="entry name" value="TRANSCRIPTION TERMINATION FACTOR 2-RELATED"/>
    <property type="match status" value="1"/>
</dbReference>
<evidence type="ECO:0000256" key="2">
    <source>
        <dbReference type="ARBA" id="ARBA00022741"/>
    </source>
</evidence>
<dbReference type="GO" id="GO:0016787">
    <property type="term" value="F:hydrolase activity"/>
    <property type="evidence" value="ECO:0007669"/>
    <property type="project" value="UniProtKB-KW"/>
</dbReference>
<feature type="compositionally biased region" description="Basic and acidic residues" evidence="7">
    <location>
        <begin position="390"/>
        <end position="404"/>
    </location>
</feature>
<evidence type="ECO:0000259" key="8">
    <source>
        <dbReference type="PROSITE" id="PS50089"/>
    </source>
</evidence>
<evidence type="ECO:0000256" key="4">
    <source>
        <dbReference type="ARBA" id="ARBA00022806"/>
    </source>
</evidence>
<dbReference type="InterPro" id="IPR038718">
    <property type="entry name" value="SNF2-like_sf"/>
</dbReference>
<keyword evidence="2" id="KW-0547">Nucleotide-binding</keyword>
<feature type="region of interest" description="Disordered" evidence="7">
    <location>
        <begin position="340"/>
        <end position="359"/>
    </location>
</feature>
<dbReference type="Gene3D" id="3.40.50.10810">
    <property type="entry name" value="Tandem AAA-ATPase domain"/>
    <property type="match status" value="2"/>
</dbReference>
<proteinExistence type="inferred from homology"/>
<evidence type="ECO:0000259" key="10">
    <source>
        <dbReference type="PROSITE" id="PS51194"/>
    </source>
</evidence>
<dbReference type="SUPFAM" id="SSF57850">
    <property type="entry name" value="RING/U-box"/>
    <property type="match status" value="1"/>
</dbReference>
<dbReference type="GO" id="GO:0004386">
    <property type="term" value="F:helicase activity"/>
    <property type="evidence" value="ECO:0007669"/>
    <property type="project" value="UniProtKB-KW"/>
</dbReference>
<feature type="region of interest" description="Disordered" evidence="7">
    <location>
        <begin position="700"/>
        <end position="726"/>
    </location>
</feature>
<protein>
    <submittedName>
        <fullName evidence="11">Uncharacterized protein</fullName>
    </submittedName>
</protein>
<name>A0AAW1S245_9CHLO</name>
<dbReference type="InterPro" id="IPR000330">
    <property type="entry name" value="SNF2_N"/>
</dbReference>
<dbReference type="Pfam" id="PF00271">
    <property type="entry name" value="Helicase_C"/>
    <property type="match status" value="1"/>
</dbReference>
<dbReference type="PROSITE" id="PS51194">
    <property type="entry name" value="HELICASE_CTER"/>
    <property type="match status" value="1"/>
</dbReference>
<dbReference type="InterPro" id="IPR001841">
    <property type="entry name" value="Znf_RING"/>
</dbReference>
<evidence type="ECO:0000313" key="12">
    <source>
        <dbReference type="Proteomes" id="UP001438707"/>
    </source>
</evidence>
<dbReference type="InterPro" id="IPR001650">
    <property type="entry name" value="Helicase_C-like"/>
</dbReference>
<feature type="region of interest" description="Disordered" evidence="7">
    <location>
        <begin position="25"/>
        <end position="108"/>
    </location>
</feature>
<feature type="domain" description="Helicase C-terminal" evidence="10">
    <location>
        <begin position="854"/>
        <end position="1020"/>
    </location>
</feature>
<dbReference type="InterPro" id="IPR049730">
    <property type="entry name" value="SNF2/RAD54-like_C"/>
</dbReference>
<keyword evidence="6" id="KW-0863">Zinc-finger</keyword>
<dbReference type="EMBL" id="JALJOS010000004">
    <property type="protein sequence ID" value="KAK9840203.1"/>
    <property type="molecule type" value="Genomic_DNA"/>
</dbReference>
<gene>
    <name evidence="11" type="ORF">WJX74_005397</name>
</gene>
<dbReference type="SMART" id="SM00490">
    <property type="entry name" value="HELICc"/>
    <property type="match status" value="1"/>
</dbReference>
<dbReference type="SMART" id="SM00487">
    <property type="entry name" value="DEXDc"/>
    <property type="match status" value="1"/>
</dbReference>
<keyword evidence="12" id="KW-1185">Reference proteome</keyword>
<dbReference type="Pfam" id="PF00176">
    <property type="entry name" value="SNF2-rel_dom"/>
    <property type="match status" value="1"/>
</dbReference>
<comment type="caution">
    <text evidence="11">The sequence shown here is derived from an EMBL/GenBank/DDBJ whole genome shotgun (WGS) entry which is preliminary data.</text>
</comment>
<keyword evidence="6" id="KW-0479">Metal-binding</keyword>
<dbReference type="PANTHER" id="PTHR45626:SF16">
    <property type="entry name" value="ATP-DEPENDENT HELICASE ULS1"/>
    <property type="match status" value="1"/>
</dbReference>
<feature type="domain" description="Helicase ATP-binding" evidence="9">
    <location>
        <begin position="442"/>
        <end position="571"/>
    </location>
</feature>
<dbReference type="InterPro" id="IPR027417">
    <property type="entry name" value="P-loop_NTPase"/>
</dbReference>
<evidence type="ECO:0000256" key="3">
    <source>
        <dbReference type="ARBA" id="ARBA00022801"/>
    </source>
</evidence>
<dbReference type="GO" id="GO:0006281">
    <property type="term" value="P:DNA repair"/>
    <property type="evidence" value="ECO:0007669"/>
    <property type="project" value="TreeGrafter"/>
</dbReference>
<feature type="region of interest" description="Disordered" evidence="7">
    <location>
        <begin position="173"/>
        <end position="221"/>
    </location>
</feature>
<keyword evidence="6" id="KW-0862">Zinc</keyword>
<reference evidence="11 12" key="1">
    <citation type="journal article" date="2024" name="Nat. Commun.">
        <title>Phylogenomics reveals the evolutionary origins of lichenization in chlorophyte algae.</title>
        <authorList>
            <person name="Puginier C."/>
            <person name="Libourel C."/>
            <person name="Otte J."/>
            <person name="Skaloud P."/>
            <person name="Haon M."/>
            <person name="Grisel S."/>
            <person name="Petersen M."/>
            <person name="Berrin J.G."/>
            <person name="Delaux P.M."/>
            <person name="Dal Grande F."/>
            <person name="Keller J."/>
        </authorList>
    </citation>
    <scope>NUCLEOTIDE SEQUENCE [LARGE SCALE GENOMIC DNA]</scope>
    <source>
        <strain evidence="11 12">SAG 2145</strain>
    </source>
</reference>
<dbReference type="GO" id="GO:0005524">
    <property type="term" value="F:ATP binding"/>
    <property type="evidence" value="ECO:0007669"/>
    <property type="project" value="UniProtKB-KW"/>
</dbReference>
<evidence type="ECO:0000256" key="6">
    <source>
        <dbReference type="PROSITE-ProRule" id="PRU00175"/>
    </source>
</evidence>
<keyword evidence="5" id="KW-0067">ATP-binding</keyword>
<dbReference type="AlphaFoldDB" id="A0AAW1S245"/>
<keyword evidence="4" id="KW-0347">Helicase</keyword>
<evidence type="ECO:0000256" key="7">
    <source>
        <dbReference type="SAM" id="MobiDB-lite"/>
    </source>
</evidence>
<dbReference type="InterPro" id="IPR050628">
    <property type="entry name" value="SNF2_RAD54_helicase_TF"/>
</dbReference>
<dbReference type="InterPro" id="IPR014001">
    <property type="entry name" value="Helicase_ATP-bd"/>
</dbReference>
<feature type="domain" description="RING-type" evidence="8">
    <location>
        <begin position="744"/>
        <end position="783"/>
    </location>
</feature>
<evidence type="ECO:0000259" key="9">
    <source>
        <dbReference type="PROSITE" id="PS51192"/>
    </source>
</evidence>
<dbReference type="Pfam" id="PF13920">
    <property type="entry name" value="zf-C3HC4_3"/>
    <property type="match status" value="1"/>
</dbReference>
<dbReference type="SUPFAM" id="SSF52540">
    <property type="entry name" value="P-loop containing nucleoside triphosphate hydrolases"/>
    <property type="match status" value="2"/>
</dbReference>
<feature type="compositionally biased region" description="Low complexity" evidence="7">
    <location>
        <begin position="33"/>
        <end position="94"/>
    </location>
</feature>
<keyword evidence="3" id="KW-0378">Hydrolase</keyword>
<dbReference type="CDD" id="cd18793">
    <property type="entry name" value="SF2_C_SNF"/>
    <property type="match status" value="1"/>
</dbReference>
<feature type="region of interest" description="Disordered" evidence="7">
    <location>
        <begin position="390"/>
        <end position="435"/>
    </location>
</feature>
<organism evidence="11 12">
    <name type="scientific">Apatococcus lobatus</name>
    <dbReference type="NCBI Taxonomy" id="904363"/>
    <lineage>
        <taxon>Eukaryota</taxon>
        <taxon>Viridiplantae</taxon>
        <taxon>Chlorophyta</taxon>
        <taxon>core chlorophytes</taxon>
        <taxon>Trebouxiophyceae</taxon>
        <taxon>Chlorellales</taxon>
        <taxon>Chlorellaceae</taxon>
        <taxon>Apatococcus</taxon>
    </lineage>
</organism>
<feature type="compositionally biased region" description="Basic and acidic residues" evidence="7">
    <location>
        <begin position="340"/>
        <end position="349"/>
    </location>
</feature>
<evidence type="ECO:0000256" key="1">
    <source>
        <dbReference type="ARBA" id="ARBA00008438"/>
    </source>
</evidence>
<dbReference type="GO" id="GO:0005634">
    <property type="term" value="C:nucleus"/>
    <property type="evidence" value="ECO:0007669"/>
    <property type="project" value="TreeGrafter"/>
</dbReference>
<dbReference type="Gene3D" id="3.40.50.300">
    <property type="entry name" value="P-loop containing nucleotide triphosphate hydrolases"/>
    <property type="match status" value="1"/>
</dbReference>
<dbReference type="PROSITE" id="PS51192">
    <property type="entry name" value="HELICASE_ATP_BIND_1"/>
    <property type="match status" value="1"/>
</dbReference>
<dbReference type="GO" id="GO:0008094">
    <property type="term" value="F:ATP-dependent activity, acting on DNA"/>
    <property type="evidence" value="ECO:0007669"/>
    <property type="project" value="TreeGrafter"/>
</dbReference>
<comment type="similarity">
    <text evidence="1">Belongs to the SNF2/RAD54 helicase family. RAD16 subfamily.</text>
</comment>
<accession>A0AAW1S245</accession>
<feature type="compositionally biased region" description="Low complexity" evidence="7">
    <location>
        <begin position="184"/>
        <end position="199"/>
    </location>
</feature>
<dbReference type="GO" id="GO:0008270">
    <property type="term" value="F:zinc ion binding"/>
    <property type="evidence" value="ECO:0007669"/>
    <property type="project" value="UniProtKB-KW"/>
</dbReference>